<organism evidence="1 2">
    <name type="scientific">Actinoplanes digitatis</name>
    <dbReference type="NCBI Taxonomy" id="1868"/>
    <lineage>
        <taxon>Bacteria</taxon>
        <taxon>Bacillati</taxon>
        <taxon>Actinomycetota</taxon>
        <taxon>Actinomycetes</taxon>
        <taxon>Micromonosporales</taxon>
        <taxon>Micromonosporaceae</taxon>
        <taxon>Actinoplanes</taxon>
    </lineage>
</organism>
<dbReference type="CDD" id="cd06587">
    <property type="entry name" value="VOC"/>
    <property type="match status" value="1"/>
</dbReference>
<protein>
    <submittedName>
        <fullName evidence="1">Putative enzyme related to lactoylglutathione lyase</fullName>
    </submittedName>
</protein>
<keyword evidence="2" id="KW-1185">Reference proteome</keyword>
<dbReference type="GO" id="GO:0016829">
    <property type="term" value="F:lyase activity"/>
    <property type="evidence" value="ECO:0007669"/>
    <property type="project" value="UniProtKB-KW"/>
</dbReference>
<dbReference type="EMBL" id="JACHNH010000001">
    <property type="protein sequence ID" value="MBB4760129.1"/>
    <property type="molecule type" value="Genomic_DNA"/>
</dbReference>
<gene>
    <name evidence="1" type="ORF">BJ971_000685</name>
</gene>
<evidence type="ECO:0000313" key="1">
    <source>
        <dbReference type="EMBL" id="MBB4760129.1"/>
    </source>
</evidence>
<sequence>MPAAVAFYEKLGGEVNHGDRNGEWVLMQVGTAQIGLVTRPPDAARGASTVELNFSATMPLHRLEQWLRDQGVKIVEVARDLDLGTQLHVETPDGMPIRIHQVETDLMV</sequence>
<accession>A0A7W7MN98</accession>
<dbReference type="InterPro" id="IPR029068">
    <property type="entry name" value="Glyas_Bleomycin-R_OHBP_Dase"/>
</dbReference>
<comment type="caution">
    <text evidence="1">The sequence shown here is derived from an EMBL/GenBank/DDBJ whole genome shotgun (WGS) entry which is preliminary data.</text>
</comment>
<dbReference type="AlphaFoldDB" id="A0A7W7MN98"/>
<reference evidence="1 2" key="1">
    <citation type="submission" date="2020-08" db="EMBL/GenBank/DDBJ databases">
        <title>Sequencing the genomes of 1000 actinobacteria strains.</title>
        <authorList>
            <person name="Klenk H.-P."/>
        </authorList>
    </citation>
    <scope>NUCLEOTIDE SEQUENCE [LARGE SCALE GENOMIC DNA]</scope>
    <source>
        <strain evidence="1 2">DSM 43149</strain>
    </source>
</reference>
<proteinExistence type="predicted"/>
<dbReference type="SUPFAM" id="SSF54593">
    <property type="entry name" value="Glyoxalase/Bleomycin resistance protein/Dihydroxybiphenyl dioxygenase"/>
    <property type="match status" value="1"/>
</dbReference>
<evidence type="ECO:0000313" key="2">
    <source>
        <dbReference type="Proteomes" id="UP000578112"/>
    </source>
</evidence>
<dbReference type="Gene3D" id="3.10.180.10">
    <property type="entry name" value="2,3-Dihydroxybiphenyl 1,2-Dioxygenase, domain 1"/>
    <property type="match status" value="1"/>
</dbReference>
<keyword evidence="1" id="KW-0456">Lyase</keyword>
<name>A0A7W7MN98_9ACTN</name>
<dbReference type="Proteomes" id="UP000578112">
    <property type="component" value="Unassembled WGS sequence"/>
</dbReference>